<dbReference type="GO" id="GO:0016020">
    <property type="term" value="C:membrane"/>
    <property type="evidence" value="ECO:0007669"/>
    <property type="project" value="UniProtKB-SubCell"/>
</dbReference>
<name>A0A5A7PJ90_STRAF</name>
<dbReference type="PANTHER" id="PTHR31448:SF32">
    <property type="entry name" value="MYOSIN-BINDING PROTEIN 1"/>
    <property type="match status" value="1"/>
</dbReference>
<keyword evidence="5" id="KW-0175">Coiled coil</keyword>
<dbReference type="InterPro" id="IPR007656">
    <property type="entry name" value="GTD-bd"/>
</dbReference>
<evidence type="ECO:0000256" key="1">
    <source>
        <dbReference type="ARBA" id="ARBA00004167"/>
    </source>
</evidence>
<feature type="coiled-coil region" evidence="5">
    <location>
        <begin position="435"/>
        <end position="462"/>
    </location>
</feature>
<evidence type="ECO:0000256" key="6">
    <source>
        <dbReference type="SAM" id="MobiDB-lite"/>
    </source>
</evidence>
<feature type="compositionally biased region" description="Polar residues" evidence="6">
    <location>
        <begin position="264"/>
        <end position="278"/>
    </location>
</feature>
<gene>
    <name evidence="9" type="ORF">STAS_09024</name>
</gene>
<keyword evidence="3 7" id="KW-1133">Transmembrane helix</keyword>
<evidence type="ECO:0000256" key="7">
    <source>
        <dbReference type="SAM" id="Phobius"/>
    </source>
</evidence>
<dbReference type="InterPro" id="IPR039306">
    <property type="entry name" value="MYOB"/>
</dbReference>
<feature type="transmembrane region" description="Helical" evidence="7">
    <location>
        <begin position="22"/>
        <end position="42"/>
    </location>
</feature>
<dbReference type="AlphaFoldDB" id="A0A5A7PJ90"/>
<dbReference type="OrthoDB" id="1047602at2759"/>
<evidence type="ECO:0000256" key="5">
    <source>
        <dbReference type="SAM" id="Coils"/>
    </source>
</evidence>
<evidence type="ECO:0000256" key="4">
    <source>
        <dbReference type="ARBA" id="ARBA00023136"/>
    </source>
</evidence>
<keyword evidence="2 7" id="KW-0812">Transmembrane</keyword>
<comment type="caution">
    <text evidence="9">The sequence shown here is derived from an EMBL/GenBank/DDBJ whole genome shotgun (WGS) entry which is preliminary data.</text>
</comment>
<evidence type="ECO:0000256" key="3">
    <source>
        <dbReference type="ARBA" id="ARBA00022989"/>
    </source>
</evidence>
<evidence type="ECO:0000256" key="2">
    <source>
        <dbReference type="ARBA" id="ARBA00022692"/>
    </source>
</evidence>
<dbReference type="PROSITE" id="PS51775">
    <property type="entry name" value="GTD_BINDING"/>
    <property type="match status" value="1"/>
</dbReference>
<dbReference type="EMBL" id="BKCP01004650">
    <property type="protein sequence ID" value="GER32923.1"/>
    <property type="molecule type" value="Genomic_DNA"/>
</dbReference>
<dbReference type="Proteomes" id="UP000325081">
    <property type="component" value="Unassembled WGS sequence"/>
</dbReference>
<proteinExistence type="predicted"/>
<protein>
    <recommendedName>
        <fullName evidence="8">GTD-binding domain-containing protein</fullName>
    </recommendedName>
</protein>
<reference evidence="10" key="1">
    <citation type="journal article" date="2019" name="Curr. Biol.">
        <title>Genome Sequence of Striga asiatica Provides Insight into the Evolution of Plant Parasitism.</title>
        <authorList>
            <person name="Yoshida S."/>
            <person name="Kim S."/>
            <person name="Wafula E.K."/>
            <person name="Tanskanen J."/>
            <person name="Kim Y.M."/>
            <person name="Honaas L."/>
            <person name="Yang Z."/>
            <person name="Spallek T."/>
            <person name="Conn C.E."/>
            <person name="Ichihashi Y."/>
            <person name="Cheong K."/>
            <person name="Cui S."/>
            <person name="Der J.P."/>
            <person name="Gundlach H."/>
            <person name="Jiao Y."/>
            <person name="Hori C."/>
            <person name="Ishida J.K."/>
            <person name="Kasahara H."/>
            <person name="Kiba T."/>
            <person name="Kim M.S."/>
            <person name="Koo N."/>
            <person name="Laohavisit A."/>
            <person name="Lee Y.H."/>
            <person name="Lumba S."/>
            <person name="McCourt P."/>
            <person name="Mortimer J.C."/>
            <person name="Mutuku J.M."/>
            <person name="Nomura T."/>
            <person name="Sasaki-Sekimoto Y."/>
            <person name="Seto Y."/>
            <person name="Wang Y."/>
            <person name="Wakatake T."/>
            <person name="Sakakibara H."/>
            <person name="Demura T."/>
            <person name="Yamaguchi S."/>
            <person name="Yoneyama K."/>
            <person name="Manabe R.I."/>
            <person name="Nelson D.C."/>
            <person name="Schulman A.H."/>
            <person name="Timko M.P."/>
            <person name="dePamphilis C.W."/>
            <person name="Choi D."/>
            <person name="Shirasu K."/>
        </authorList>
    </citation>
    <scope>NUCLEOTIDE SEQUENCE [LARGE SCALE GENOMIC DNA]</scope>
    <source>
        <strain evidence="10">cv. UVA1</strain>
    </source>
</reference>
<keyword evidence="10" id="KW-1185">Reference proteome</keyword>
<accession>A0A5A7PJ90</accession>
<comment type="subcellular location">
    <subcellularLocation>
        <location evidence="1">Membrane</location>
        <topology evidence="1">Single-pass membrane protein</topology>
    </subcellularLocation>
</comment>
<feature type="region of interest" description="Disordered" evidence="6">
    <location>
        <begin position="224"/>
        <end position="278"/>
    </location>
</feature>
<dbReference type="Pfam" id="PF04576">
    <property type="entry name" value="Zein-binding"/>
    <property type="match status" value="1"/>
</dbReference>
<dbReference type="GO" id="GO:0080115">
    <property type="term" value="F:myosin XI tail binding"/>
    <property type="evidence" value="ECO:0007669"/>
    <property type="project" value="UniProtKB-ARBA"/>
</dbReference>
<evidence type="ECO:0000259" key="8">
    <source>
        <dbReference type="PROSITE" id="PS51775"/>
    </source>
</evidence>
<keyword evidence="4 7" id="KW-0472">Membrane</keyword>
<feature type="domain" description="GTD-binding" evidence="8">
    <location>
        <begin position="362"/>
        <end position="463"/>
    </location>
</feature>
<evidence type="ECO:0000313" key="10">
    <source>
        <dbReference type="Proteomes" id="UP000325081"/>
    </source>
</evidence>
<evidence type="ECO:0000313" key="9">
    <source>
        <dbReference type="EMBL" id="GER32923.1"/>
    </source>
</evidence>
<organism evidence="9 10">
    <name type="scientific">Striga asiatica</name>
    <name type="common">Asiatic witchweed</name>
    <name type="synonym">Buchnera asiatica</name>
    <dbReference type="NCBI Taxonomy" id="4170"/>
    <lineage>
        <taxon>Eukaryota</taxon>
        <taxon>Viridiplantae</taxon>
        <taxon>Streptophyta</taxon>
        <taxon>Embryophyta</taxon>
        <taxon>Tracheophyta</taxon>
        <taxon>Spermatophyta</taxon>
        <taxon>Magnoliopsida</taxon>
        <taxon>eudicotyledons</taxon>
        <taxon>Gunneridae</taxon>
        <taxon>Pentapetalae</taxon>
        <taxon>asterids</taxon>
        <taxon>lamiids</taxon>
        <taxon>Lamiales</taxon>
        <taxon>Orobanchaceae</taxon>
        <taxon>Buchnereae</taxon>
        <taxon>Striga</taxon>
    </lineage>
</organism>
<dbReference type="PANTHER" id="PTHR31448">
    <property type="entry name" value="MYOSIN-BINDING PROTEIN 2"/>
    <property type="match status" value="1"/>
</dbReference>
<sequence>MDVKRAQATEAGPKIPVTVVSALVWAVFEWMLMLLIILNAGLWQLVTRFARYCQLQIPCLLCSSESYNFYRDLICQSHKLKISSLVLCRIHNNLVDVRETCESCILNKSNSETCKILVGELGAVPRDGRVKSGLRKCICCNEQWVSRTWACELTQSISISPQGPDAQIPHLGYTKVKVTSDSGSESPFSDTQSADTVIREVEISGPDLETKYLSTEPRILTIADDGQAPQDLTNSRHTIEPFSEVLPSPDIDGTQYDELKRNDPTNASRPETNKTQSLDLGDAYRLAVSGSTRGRQLSGKFLEQQKSMAESTKASEDLKLLLSQLSAANSEDQTIQRRISLERNESGLSLDGTTLSEIEGESSVDRLKRQVEHDRRIICGLYRELEEERSASAVAASQAMAMITRLQEEKAALHMEALQYLRMMEEQAEYDGEALQKANDLLAEKEKLVRELKAQQADLSTSD</sequence>